<dbReference type="AlphaFoldDB" id="A0AAV9UBV8"/>
<evidence type="ECO:0000313" key="3">
    <source>
        <dbReference type="Proteomes" id="UP001375240"/>
    </source>
</evidence>
<evidence type="ECO:0000256" key="1">
    <source>
        <dbReference type="SAM" id="MobiDB-lite"/>
    </source>
</evidence>
<feature type="compositionally biased region" description="Pro residues" evidence="1">
    <location>
        <begin position="78"/>
        <end position="90"/>
    </location>
</feature>
<keyword evidence="3" id="KW-1185">Reference proteome</keyword>
<protein>
    <submittedName>
        <fullName evidence="2">Uncharacterized protein</fullName>
    </submittedName>
</protein>
<organism evidence="2 3">
    <name type="scientific">Orbilia brochopaga</name>
    <dbReference type="NCBI Taxonomy" id="3140254"/>
    <lineage>
        <taxon>Eukaryota</taxon>
        <taxon>Fungi</taxon>
        <taxon>Dikarya</taxon>
        <taxon>Ascomycota</taxon>
        <taxon>Pezizomycotina</taxon>
        <taxon>Orbiliomycetes</taxon>
        <taxon>Orbiliales</taxon>
        <taxon>Orbiliaceae</taxon>
        <taxon>Orbilia</taxon>
    </lineage>
</organism>
<proteinExistence type="predicted"/>
<dbReference type="Proteomes" id="UP001375240">
    <property type="component" value="Unassembled WGS sequence"/>
</dbReference>
<reference evidence="2 3" key="1">
    <citation type="submission" date="2019-10" db="EMBL/GenBank/DDBJ databases">
        <authorList>
            <person name="Palmer J.M."/>
        </authorList>
    </citation>
    <scope>NUCLEOTIDE SEQUENCE [LARGE SCALE GENOMIC DNA]</scope>
    <source>
        <strain evidence="2 3">TWF696</strain>
    </source>
</reference>
<feature type="region of interest" description="Disordered" evidence="1">
    <location>
        <begin position="19"/>
        <end position="131"/>
    </location>
</feature>
<comment type="caution">
    <text evidence="2">The sequence shown here is derived from an EMBL/GenBank/DDBJ whole genome shotgun (WGS) entry which is preliminary data.</text>
</comment>
<name>A0AAV9UBV8_9PEZI</name>
<evidence type="ECO:0000313" key="2">
    <source>
        <dbReference type="EMBL" id="KAK6337829.1"/>
    </source>
</evidence>
<feature type="compositionally biased region" description="Pro residues" evidence="1">
    <location>
        <begin position="40"/>
        <end position="63"/>
    </location>
</feature>
<sequence length="131" mass="14243">MVVLELALIVGGVIFLKNRKKRKAEARARQEAYGSRPGSVSPPPPPQNYTPYAPPATPVPQQKPPVMYGATTASGPSQPRPYTPNPPYPDGYPSYAPPAYASVQPQNDAPPYERQGQRVGDGDRKSRGLFR</sequence>
<accession>A0AAV9UBV8</accession>
<gene>
    <name evidence="2" type="ORF">TWF696_001308</name>
</gene>
<feature type="compositionally biased region" description="Basic and acidic residues" evidence="1">
    <location>
        <begin position="120"/>
        <end position="131"/>
    </location>
</feature>
<dbReference type="EMBL" id="JAVHNQ010000010">
    <property type="protein sequence ID" value="KAK6337829.1"/>
    <property type="molecule type" value="Genomic_DNA"/>
</dbReference>